<dbReference type="CDD" id="cd02440">
    <property type="entry name" value="AdoMet_MTases"/>
    <property type="match status" value="1"/>
</dbReference>
<dbReference type="PIRSF" id="PIRSF003078">
    <property type="entry name" value="GidB"/>
    <property type="match status" value="1"/>
</dbReference>
<evidence type="ECO:0000313" key="6">
    <source>
        <dbReference type="EMBL" id="GAI38316.1"/>
    </source>
</evidence>
<dbReference type="PANTHER" id="PTHR31760">
    <property type="entry name" value="S-ADENOSYL-L-METHIONINE-DEPENDENT METHYLTRANSFERASES SUPERFAMILY PROTEIN"/>
    <property type="match status" value="1"/>
</dbReference>
<dbReference type="Pfam" id="PF02527">
    <property type="entry name" value="GidB"/>
    <property type="match status" value="1"/>
</dbReference>
<dbReference type="HAMAP" id="MF_00074">
    <property type="entry name" value="16SrRNA_methyltr_G"/>
    <property type="match status" value="1"/>
</dbReference>
<gene>
    <name evidence="6" type="ORF">S06H3_49828</name>
</gene>
<comment type="caution">
    <text evidence="6">The sequence shown here is derived from an EMBL/GenBank/DDBJ whole genome shotgun (WGS) entry which is preliminary data.</text>
</comment>
<evidence type="ECO:0000256" key="3">
    <source>
        <dbReference type="ARBA" id="ARBA00022603"/>
    </source>
</evidence>
<dbReference type="SUPFAM" id="SSF53335">
    <property type="entry name" value="S-adenosyl-L-methionine-dependent methyltransferases"/>
    <property type="match status" value="1"/>
</dbReference>
<dbReference type="InterPro" id="IPR003682">
    <property type="entry name" value="rRNA_ssu_MeTfrase_G"/>
</dbReference>
<sequence length="225" mass="25438">MKKLVEATRRLGIKLNARQVRQFELYYQELTEWNKKLNLTAITDYQEVQLRHFLDSITVILALTKEEMENPDLSIIDIGTGAGFPGIPVKILLGQPRLVLLDSTAKKATFLHHVTQRLELSNVEIVIGRAEEIAHLPLYRQQFDLVLSRAVALLSVLVELALPFCRIGGEFVAQKKGEIRQEIIKANKAIDTLGGKLSQVRKIELEELSGERYLVIIDKICATPE</sequence>
<evidence type="ECO:0008006" key="7">
    <source>
        <dbReference type="Google" id="ProtNLM"/>
    </source>
</evidence>
<organism evidence="6">
    <name type="scientific">marine sediment metagenome</name>
    <dbReference type="NCBI Taxonomy" id="412755"/>
    <lineage>
        <taxon>unclassified sequences</taxon>
        <taxon>metagenomes</taxon>
        <taxon>ecological metagenomes</taxon>
    </lineage>
</organism>
<dbReference type="InterPro" id="IPR029063">
    <property type="entry name" value="SAM-dependent_MTases_sf"/>
</dbReference>
<dbReference type="FunFam" id="3.40.50.150:FF:000041">
    <property type="entry name" value="Ribosomal RNA small subunit methyltransferase G"/>
    <property type="match status" value="1"/>
</dbReference>
<accession>X1P774</accession>
<keyword evidence="4" id="KW-0808">Transferase</keyword>
<keyword evidence="3" id="KW-0489">Methyltransferase</keyword>
<keyword evidence="1" id="KW-0963">Cytoplasm</keyword>
<dbReference type="AlphaFoldDB" id="X1P774"/>
<keyword evidence="2" id="KW-0698">rRNA processing</keyword>
<feature type="non-terminal residue" evidence="6">
    <location>
        <position position="225"/>
    </location>
</feature>
<dbReference type="GO" id="GO:0005829">
    <property type="term" value="C:cytosol"/>
    <property type="evidence" value="ECO:0007669"/>
    <property type="project" value="TreeGrafter"/>
</dbReference>
<proteinExistence type="inferred from homology"/>
<evidence type="ECO:0000256" key="1">
    <source>
        <dbReference type="ARBA" id="ARBA00022490"/>
    </source>
</evidence>
<dbReference type="Gene3D" id="3.40.50.150">
    <property type="entry name" value="Vaccinia Virus protein VP39"/>
    <property type="match status" value="1"/>
</dbReference>
<keyword evidence="5" id="KW-0949">S-adenosyl-L-methionine</keyword>
<name>X1P774_9ZZZZ</name>
<dbReference type="EMBL" id="BARV01031497">
    <property type="protein sequence ID" value="GAI38316.1"/>
    <property type="molecule type" value="Genomic_DNA"/>
</dbReference>
<reference evidence="6" key="1">
    <citation type="journal article" date="2014" name="Front. Microbiol.">
        <title>High frequency of phylogenetically diverse reductive dehalogenase-homologous genes in deep subseafloor sedimentary metagenomes.</title>
        <authorList>
            <person name="Kawai M."/>
            <person name="Futagami T."/>
            <person name="Toyoda A."/>
            <person name="Takaki Y."/>
            <person name="Nishi S."/>
            <person name="Hori S."/>
            <person name="Arai W."/>
            <person name="Tsubouchi T."/>
            <person name="Morono Y."/>
            <person name="Uchiyama I."/>
            <person name="Ito T."/>
            <person name="Fujiyama A."/>
            <person name="Inagaki F."/>
            <person name="Takami H."/>
        </authorList>
    </citation>
    <scope>NUCLEOTIDE SEQUENCE</scope>
    <source>
        <strain evidence="6">Expedition CK06-06</strain>
    </source>
</reference>
<protein>
    <recommendedName>
        <fullName evidence="7">Ribosomal RNA small subunit methyltransferase G</fullName>
    </recommendedName>
</protein>
<dbReference type="NCBIfam" id="TIGR00138">
    <property type="entry name" value="rsmG_gidB"/>
    <property type="match status" value="1"/>
</dbReference>
<dbReference type="PANTHER" id="PTHR31760:SF0">
    <property type="entry name" value="S-ADENOSYL-L-METHIONINE-DEPENDENT METHYLTRANSFERASES SUPERFAMILY PROTEIN"/>
    <property type="match status" value="1"/>
</dbReference>
<evidence type="ECO:0000256" key="5">
    <source>
        <dbReference type="ARBA" id="ARBA00022691"/>
    </source>
</evidence>
<evidence type="ECO:0000256" key="2">
    <source>
        <dbReference type="ARBA" id="ARBA00022552"/>
    </source>
</evidence>
<dbReference type="GO" id="GO:0070043">
    <property type="term" value="F:rRNA (guanine-N7-)-methyltransferase activity"/>
    <property type="evidence" value="ECO:0007669"/>
    <property type="project" value="TreeGrafter"/>
</dbReference>
<evidence type="ECO:0000256" key="4">
    <source>
        <dbReference type="ARBA" id="ARBA00022679"/>
    </source>
</evidence>